<keyword evidence="4" id="KW-0175">Coiled coil</keyword>
<comment type="subcellular location">
    <subcellularLocation>
        <location evidence="3">Endomembrane system</location>
        <topology evidence="3">Single-pass type IV membrane protein</topology>
    </subcellularLocation>
</comment>
<feature type="transmembrane region" description="Helical" evidence="6">
    <location>
        <begin position="343"/>
        <end position="359"/>
    </location>
</feature>
<dbReference type="Pfam" id="PF21647">
    <property type="entry name" value="DUF6857"/>
    <property type="match status" value="1"/>
</dbReference>
<evidence type="ECO:0000256" key="4">
    <source>
        <dbReference type="PROSITE-ProRule" id="PRU00290"/>
    </source>
</evidence>
<evidence type="ECO:0000313" key="8">
    <source>
        <dbReference type="EMBL" id="KAJ8553233.1"/>
    </source>
</evidence>
<evidence type="ECO:0000256" key="3">
    <source>
        <dbReference type="ARBA" id="ARBA00046280"/>
    </source>
</evidence>
<dbReference type="CDD" id="cd15866">
    <property type="entry name" value="R-SNARE_SEC22"/>
    <property type="match status" value="1"/>
</dbReference>
<accession>A0A9Q1M7W3</accession>
<evidence type="ECO:0000256" key="2">
    <source>
        <dbReference type="ARBA" id="ARBA00022927"/>
    </source>
</evidence>
<dbReference type="AlphaFoldDB" id="A0A9Q1M7W3"/>
<dbReference type="InterPro" id="IPR042855">
    <property type="entry name" value="V_SNARE_CC"/>
</dbReference>
<dbReference type="Pfam" id="PF00957">
    <property type="entry name" value="Synaptobrevin"/>
    <property type="match status" value="1"/>
</dbReference>
<keyword evidence="9" id="KW-1185">Reference proteome</keyword>
<organism evidence="8 9">
    <name type="scientific">Anisodus acutangulus</name>
    <dbReference type="NCBI Taxonomy" id="402998"/>
    <lineage>
        <taxon>Eukaryota</taxon>
        <taxon>Viridiplantae</taxon>
        <taxon>Streptophyta</taxon>
        <taxon>Embryophyta</taxon>
        <taxon>Tracheophyta</taxon>
        <taxon>Spermatophyta</taxon>
        <taxon>Magnoliopsida</taxon>
        <taxon>eudicotyledons</taxon>
        <taxon>Gunneridae</taxon>
        <taxon>Pentapetalae</taxon>
        <taxon>asterids</taxon>
        <taxon>lamiids</taxon>
        <taxon>Solanales</taxon>
        <taxon>Solanaceae</taxon>
        <taxon>Solanoideae</taxon>
        <taxon>Hyoscyameae</taxon>
        <taxon>Anisodus</taxon>
    </lineage>
</organism>
<protein>
    <recommendedName>
        <fullName evidence="7">V-SNARE coiled-coil homology domain-containing protein</fullName>
    </recommendedName>
</protein>
<proteinExistence type="predicted"/>
<dbReference type="EMBL" id="JAJAGQ010000009">
    <property type="protein sequence ID" value="KAJ8553233.1"/>
    <property type="molecule type" value="Genomic_DNA"/>
</dbReference>
<feature type="compositionally biased region" description="Polar residues" evidence="5">
    <location>
        <begin position="81"/>
        <end position="101"/>
    </location>
</feature>
<dbReference type="Proteomes" id="UP001152561">
    <property type="component" value="Unassembled WGS sequence"/>
</dbReference>
<evidence type="ECO:0000259" key="7">
    <source>
        <dbReference type="PROSITE" id="PS50892"/>
    </source>
</evidence>
<sequence>MTVSKLNESPDLNKENTKNILVIKEQKMVVASSYLLGVLTSTTKVGGLDQSTGAKGIENESSGAGKKSVPLKAKQRELKGQTRSATPSRSHSDANAINSGINKRLKNPRFSRKQENVRENSQSSEANMPWSSLPTNLAKPGKGILRRGILASLVAAEAQEEAKEAANLLHCLRMFSELCTSASPENPHISLSKIFTLNDLIEQHRAKTKELMPDSFETKLSLQEKVKEGKMTCFLSGSKSAIENFILSFAARLYACARKMVKLTFIARVTDGLPLAEGLHDGHDVPDADFYKQQIMTRNVQEVLGVGEKLDQVSQMSSRLTSESRIYADKAKDLNRQALIRKWAPVAIVLGVVILLFWVRTKIW</sequence>
<evidence type="ECO:0000256" key="6">
    <source>
        <dbReference type="SAM" id="Phobius"/>
    </source>
</evidence>
<dbReference type="PANTHER" id="PTHR45837">
    <property type="entry name" value="VESICLE-TRAFFICKING PROTEIN SEC22B"/>
    <property type="match status" value="1"/>
</dbReference>
<feature type="domain" description="V-SNARE coiled-coil homology" evidence="7">
    <location>
        <begin position="281"/>
        <end position="341"/>
    </location>
</feature>
<evidence type="ECO:0000256" key="5">
    <source>
        <dbReference type="SAM" id="MobiDB-lite"/>
    </source>
</evidence>
<dbReference type="InterPro" id="IPR049172">
    <property type="entry name" value="DUF6857_pln"/>
</dbReference>
<dbReference type="GO" id="GO:0006890">
    <property type="term" value="P:retrograde vesicle-mediated transport, Golgi to endoplasmic reticulum"/>
    <property type="evidence" value="ECO:0007669"/>
    <property type="project" value="InterPro"/>
</dbReference>
<keyword evidence="2" id="KW-0653">Protein transport</keyword>
<keyword evidence="6" id="KW-0812">Transmembrane</keyword>
<dbReference type="Gene3D" id="1.20.5.110">
    <property type="match status" value="1"/>
</dbReference>
<gene>
    <name evidence="8" type="ORF">K7X08_023911</name>
</gene>
<dbReference type="PROSITE" id="PS50892">
    <property type="entry name" value="V_SNARE"/>
    <property type="match status" value="1"/>
</dbReference>
<keyword evidence="6" id="KW-0472">Membrane</keyword>
<keyword evidence="6" id="KW-1133">Transmembrane helix</keyword>
<feature type="compositionally biased region" description="Polar residues" evidence="5">
    <location>
        <begin position="119"/>
        <end position="135"/>
    </location>
</feature>
<dbReference type="SUPFAM" id="SSF58038">
    <property type="entry name" value="SNARE fusion complex"/>
    <property type="match status" value="1"/>
</dbReference>
<dbReference type="OrthoDB" id="773154at2759"/>
<keyword evidence="1" id="KW-0813">Transport</keyword>
<comment type="caution">
    <text evidence="8">The sequence shown here is derived from an EMBL/GenBank/DDBJ whole genome shotgun (WGS) entry which is preliminary data.</text>
</comment>
<reference evidence="9" key="1">
    <citation type="journal article" date="2023" name="Proc. Natl. Acad. Sci. U.S.A.">
        <title>Genomic and structural basis for evolution of tropane alkaloid biosynthesis.</title>
        <authorList>
            <person name="Wanga Y.-J."/>
            <person name="Taina T."/>
            <person name="Yua J.-Y."/>
            <person name="Lia J."/>
            <person name="Xua B."/>
            <person name="Chenc J."/>
            <person name="D'Auriad J.C."/>
            <person name="Huanga J.-P."/>
            <person name="Huanga S.-X."/>
        </authorList>
    </citation>
    <scope>NUCLEOTIDE SEQUENCE [LARGE SCALE GENOMIC DNA]</scope>
    <source>
        <strain evidence="9">cv. KIB-2019</strain>
    </source>
</reference>
<dbReference type="GO" id="GO:0015031">
    <property type="term" value="P:protein transport"/>
    <property type="evidence" value="ECO:0007669"/>
    <property type="project" value="UniProtKB-KW"/>
</dbReference>
<name>A0A9Q1M7W3_9SOLA</name>
<evidence type="ECO:0000256" key="1">
    <source>
        <dbReference type="ARBA" id="ARBA00022448"/>
    </source>
</evidence>
<dbReference type="GO" id="GO:0005484">
    <property type="term" value="F:SNAP receptor activity"/>
    <property type="evidence" value="ECO:0007669"/>
    <property type="project" value="InterPro"/>
</dbReference>
<dbReference type="GO" id="GO:0006888">
    <property type="term" value="P:endoplasmic reticulum to Golgi vesicle-mediated transport"/>
    <property type="evidence" value="ECO:0007669"/>
    <property type="project" value="InterPro"/>
</dbReference>
<dbReference type="InterPro" id="IPR044565">
    <property type="entry name" value="Sec22"/>
</dbReference>
<evidence type="ECO:0000313" key="9">
    <source>
        <dbReference type="Proteomes" id="UP001152561"/>
    </source>
</evidence>
<feature type="region of interest" description="Disordered" evidence="5">
    <location>
        <begin position="45"/>
        <end position="135"/>
    </location>
</feature>
<dbReference type="GO" id="GO:0005737">
    <property type="term" value="C:cytoplasm"/>
    <property type="evidence" value="ECO:0007669"/>
    <property type="project" value="UniProtKB-ARBA"/>
</dbReference>
<dbReference type="GO" id="GO:0012505">
    <property type="term" value="C:endomembrane system"/>
    <property type="evidence" value="ECO:0007669"/>
    <property type="project" value="UniProtKB-SubCell"/>
</dbReference>